<comment type="similarity">
    <text evidence="1">Belongs to the eukaryotic ribosomal protein eS6 family.</text>
</comment>
<dbReference type="Pfam" id="PF01092">
    <property type="entry name" value="Ribosomal_S6e"/>
    <property type="match status" value="1"/>
</dbReference>
<dbReference type="AlphaFoldDB" id="A0A085NI56"/>
<evidence type="ECO:0000256" key="6">
    <source>
        <dbReference type="SAM" id="MobiDB-lite"/>
    </source>
</evidence>
<dbReference type="PANTHER" id="PTHR11502">
    <property type="entry name" value="40S RIBOSOMAL PROTEIN S6"/>
    <property type="match status" value="1"/>
</dbReference>
<feature type="region of interest" description="Disordered" evidence="6">
    <location>
        <begin position="230"/>
        <end position="256"/>
    </location>
</feature>
<feature type="compositionally biased region" description="Low complexity" evidence="6">
    <location>
        <begin position="303"/>
        <end position="336"/>
    </location>
</feature>
<evidence type="ECO:0000313" key="7">
    <source>
        <dbReference type="EMBL" id="KFD69152.1"/>
    </source>
</evidence>
<dbReference type="EMBL" id="KL367498">
    <property type="protein sequence ID" value="KFD69152.1"/>
    <property type="molecule type" value="Genomic_DNA"/>
</dbReference>
<gene>
    <name evidence="7" type="ORF">M514_02968</name>
</gene>
<dbReference type="Gene3D" id="1.20.5.2650">
    <property type="match status" value="1"/>
</dbReference>
<dbReference type="SMART" id="SM01405">
    <property type="entry name" value="Ribosomal_S6e"/>
    <property type="match status" value="1"/>
</dbReference>
<dbReference type="InterPro" id="IPR018282">
    <property type="entry name" value="Ribosomal_eS6_CS"/>
</dbReference>
<dbReference type="GO" id="GO:0003735">
    <property type="term" value="F:structural constituent of ribosome"/>
    <property type="evidence" value="ECO:0007669"/>
    <property type="project" value="InterPro"/>
</dbReference>
<dbReference type="GO" id="GO:0006412">
    <property type="term" value="P:translation"/>
    <property type="evidence" value="ECO:0007669"/>
    <property type="project" value="InterPro"/>
</dbReference>
<evidence type="ECO:0000256" key="1">
    <source>
        <dbReference type="ARBA" id="ARBA00009312"/>
    </source>
</evidence>
<name>A0A085NI56_9BILA</name>
<evidence type="ECO:0000256" key="5">
    <source>
        <dbReference type="ARBA" id="ARBA00035403"/>
    </source>
</evidence>
<proteinExistence type="inferred from homology"/>
<organism evidence="7">
    <name type="scientific">Trichuris suis</name>
    <name type="common">pig whipworm</name>
    <dbReference type="NCBI Taxonomy" id="68888"/>
    <lineage>
        <taxon>Eukaryota</taxon>
        <taxon>Metazoa</taxon>
        <taxon>Ecdysozoa</taxon>
        <taxon>Nematoda</taxon>
        <taxon>Enoplea</taxon>
        <taxon>Dorylaimia</taxon>
        <taxon>Trichinellida</taxon>
        <taxon>Trichuridae</taxon>
        <taxon>Trichuris</taxon>
    </lineage>
</organism>
<feature type="region of interest" description="Disordered" evidence="6">
    <location>
        <begin position="281"/>
        <end position="371"/>
    </location>
</feature>
<sequence length="371" mass="41663">MKLNIAYPATACQKLIEVDDEKKLRIFYEKRMAQEVDASPLGEEWKGYVFRITGGNDKQGFPMKQGVLTNLRVRLLLSKGHSCYRPRRDGERRRKSVHGCIVDQNLSVLSLVIVKKGEGEIPGLTDKTIARRLGPKRASKIRKLFNLSKEDDVRKYVIRRPVGTPKEGNFSTFVNNFCDLHFTGKKQRERAPKIQRLITPQVLQRKRHRLALKRQRAVKRREEAAAYRKLLSQRNREKKMERRSRRSTSRSSISIGKTAEEAKKIVGKVADSKAKQLEKAPKKLAAGKAEVKLASKAPERPTATKGGVKPVAGKGGAKTAPAKATPTKPVATAAAKEIGKGKKPEKKTEKPVSKAKEQPKAEKPKKEKKKK</sequence>
<feature type="compositionally biased region" description="Basic and acidic residues" evidence="6">
    <location>
        <begin position="337"/>
        <end position="365"/>
    </location>
</feature>
<feature type="compositionally biased region" description="Basic and acidic residues" evidence="6">
    <location>
        <begin position="289"/>
        <end position="299"/>
    </location>
</feature>
<dbReference type="GO" id="GO:1990904">
    <property type="term" value="C:ribonucleoprotein complex"/>
    <property type="evidence" value="ECO:0007669"/>
    <property type="project" value="UniProtKB-KW"/>
</dbReference>
<evidence type="ECO:0000256" key="4">
    <source>
        <dbReference type="ARBA" id="ARBA00035278"/>
    </source>
</evidence>
<dbReference type="Proteomes" id="UP000030758">
    <property type="component" value="Unassembled WGS sequence"/>
</dbReference>
<accession>A0A085NI56</accession>
<dbReference type="PROSITE" id="PS00578">
    <property type="entry name" value="RIBOSOMAL_S6E"/>
    <property type="match status" value="1"/>
</dbReference>
<protein>
    <recommendedName>
        <fullName evidence="4">Small ribosomal subunit protein eS6</fullName>
    </recommendedName>
    <alternativeName>
        <fullName evidence="5">40S ribosomal protein S6</fullName>
    </alternativeName>
</protein>
<evidence type="ECO:0000256" key="2">
    <source>
        <dbReference type="ARBA" id="ARBA00022980"/>
    </source>
</evidence>
<evidence type="ECO:0000256" key="3">
    <source>
        <dbReference type="ARBA" id="ARBA00023274"/>
    </source>
</evidence>
<dbReference type="GO" id="GO:0005840">
    <property type="term" value="C:ribosome"/>
    <property type="evidence" value="ECO:0007669"/>
    <property type="project" value="UniProtKB-KW"/>
</dbReference>
<reference evidence="7" key="1">
    <citation type="journal article" date="2014" name="Nat. Genet.">
        <title>Genome and transcriptome of the porcine whipworm Trichuris suis.</title>
        <authorList>
            <person name="Jex A.R."/>
            <person name="Nejsum P."/>
            <person name="Schwarz E.M."/>
            <person name="Hu L."/>
            <person name="Young N.D."/>
            <person name="Hall R.S."/>
            <person name="Korhonen P.K."/>
            <person name="Liao S."/>
            <person name="Thamsborg S."/>
            <person name="Xia J."/>
            <person name="Xu P."/>
            <person name="Wang S."/>
            <person name="Scheerlinck J.P."/>
            <person name="Hofmann A."/>
            <person name="Sternberg P.W."/>
            <person name="Wang J."/>
            <person name="Gasser R.B."/>
        </authorList>
    </citation>
    <scope>NUCLEOTIDE SEQUENCE [LARGE SCALE GENOMIC DNA]</scope>
    <source>
        <strain evidence="7">DCEP-RM93F</strain>
    </source>
</reference>
<dbReference type="InterPro" id="IPR001377">
    <property type="entry name" value="Ribosomal_eS6"/>
</dbReference>
<keyword evidence="3" id="KW-0687">Ribonucleoprotein</keyword>
<keyword evidence="2" id="KW-0689">Ribosomal protein</keyword>